<dbReference type="Pfam" id="PF20649">
    <property type="entry name" value="COG5_C"/>
    <property type="match status" value="1"/>
</dbReference>
<dbReference type="EMBL" id="KV427615">
    <property type="protein sequence ID" value="KZT08475.1"/>
    <property type="molecule type" value="Genomic_DNA"/>
</dbReference>
<gene>
    <name evidence="2" type="ORF">LAESUDRAFT_68768</name>
</gene>
<protein>
    <recommendedName>
        <fullName evidence="1">Conserved oligomeric Golgi complex subunit 5 helical domain-containing protein</fullName>
    </recommendedName>
</protein>
<dbReference type="InterPro" id="IPR048485">
    <property type="entry name" value="COG5_helical"/>
</dbReference>
<dbReference type="Proteomes" id="UP000076871">
    <property type="component" value="Unassembled WGS sequence"/>
</dbReference>
<reference evidence="2 3" key="1">
    <citation type="journal article" date="2016" name="Mol. Biol. Evol.">
        <title>Comparative Genomics of Early-Diverging Mushroom-Forming Fungi Provides Insights into the Origins of Lignocellulose Decay Capabilities.</title>
        <authorList>
            <person name="Nagy L.G."/>
            <person name="Riley R."/>
            <person name="Tritt A."/>
            <person name="Adam C."/>
            <person name="Daum C."/>
            <person name="Floudas D."/>
            <person name="Sun H."/>
            <person name="Yadav J.S."/>
            <person name="Pangilinan J."/>
            <person name="Larsson K.H."/>
            <person name="Matsuura K."/>
            <person name="Barry K."/>
            <person name="Labutti K."/>
            <person name="Kuo R."/>
            <person name="Ohm R.A."/>
            <person name="Bhattacharya S.S."/>
            <person name="Shirouzu T."/>
            <person name="Yoshinaga Y."/>
            <person name="Martin F.M."/>
            <person name="Grigoriev I.V."/>
            <person name="Hibbett D.S."/>
        </authorList>
    </citation>
    <scope>NUCLEOTIDE SEQUENCE [LARGE SCALE GENOMIC DNA]</scope>
    <source>
        <strain evidence="2 3">93-53</strain>
    </source>
</reference>
<name>A0A165F6A7_9APHY</name>
<keyword evidence="3" id="KW-1185">Reference proteome</keyword>
<organism evidence="2 3">
    <name type="scientific">Laetiporus sulphureus 93-53</name>
    <dbReference type="NCBI Taxonomy" id="1314785"/>
    <lineage>
        <taxon>Eukaryota</taxon>
        <taxon>Fungi</taxon>
        <taxon>Dikarya</taxon>
        <taxon>Basidiomycota</taxon>
        <taxon>Agaricomycotina</taxon>
        <taxon>Agaricomycetes</taxon>
        <taxon>Polyporales</taxon>
        <taxon>Laetiporus</taxon>
    </lineage>
</organism>
<evidence type="ECO:0000313" key="2">
    <source>
        <dbReference type="EMBL" id="KZT08475.1"/>
    </source>
</evidence>
<dbReference type="OrthoDB" id="18786at2759"/>
<sequence length="71" mass="7930">MTSCCIKVGPHVSLRARVLLGARVSSHTSHHVQVYALETVLKLKRDPTSQIVFLDEAMKVRAAPSQSVRRY</sequence>
<dbReference type="InParanoid" id="A0A165F6A7"/>
<accession>A0A165F6A7</accession>
<feature type="domain" description="Conserved oligomeric Golgi complex subunit 5 helical" evidence="1">
    <location>
        <begin position="28"/>
        <end position="62"/>
    </location>
</feature>
<dbReference type="GeneID" id="63822993"/>
<dbReference type="AlphaFoldDB" id="A0A165F6A7"/>
<evidence type="ECO:0000259" key="1">
    <source>
        <dbReference type="Pfam" id="PF20649"/>
    </source>
</evidence>
<proteinExistence type="predicted"/>
<evidence type="ECO:0000313" key="3">
    <source>
        <dbReference type="Proteomes" id="UP000076871"/>
    </source>
</evidence>
<dbReference type="RefSeq" id="XP_040766215.1">
    <property type="nucleotide sequence ID" value="XM_040905964.1"/>
</dbReference>